<evidence type="ECO:0008006" key="2">
    <source>
        <dbReference type="Google" id="ProtNLM"/>
    </source>
</evidence>
<feature type="non-terminal residue" evidence="1">
    <location>
        <position position="52"/>
    </location>
</feature>
<dbReference type="SUPFAM" id="SSF82549">
    <property type="entry name" value="DAK1/DegV-like"/>
    <property type="match status" value="1"/>
</dbReference>
<reference evidence="1" key="1">
    <citation type="journal article" date="2014" name="Front. Microbiol.">
        <title>High frequency of phylogenetically diverse reductive dehalogenase-homologous genes in deep subseafloor sedimentary metagenomes.</title>
        <authorList>
            <person name="Kawai M."/>
            <person name="Futagami T."/>
            <person name="Toyoda A."/>
            <person name="Takaki Y."/>
            <person name="Nishi S."/>
            <person name="Hori S."/>
            <person name="Arai W."/>
            <person name="Tsubouchi T."/>
            <person name="Morono Y."/>
            <person name="Uchiyama I."/>
            <person name="Ito T."/>
            <person name="Fujiyama A."/>
            <person name="Inagaki F."/>
            <person name="Takami H."/>
        </authorList>
    </citation>
    <scope>NUCLEOTIDE SEQUENCE</scope>
    <source>
        <strain evidence="1">Expedition CK06-06</strain>
    </source>
</reference>
<name>X1HH98_9ZZZZ</name>
<dbReference type="Pfam" id="PF02645">
    <property type="entry name" value="DegV"/>
    <property type="match status" value="1"/>
</dbReference>
<gene>
    <name evidence="1" type="ORF">S03H2_54707</name>
</gene>
<dbReference type="InterPro" id="IPR003797">
    <property type="entry name" value="DegV"/>
</dbReference>
<dbReference type="AlphaFoldDB" id="X1HH98"/>
<protein>
    <recommendedName>
        <fullName evidence="2">DegV family protein</fullName>
    </recommendedName>
</protein>
<comment type="caution">
    <text evidence="1">The sequence shown here is derived from an EMBL/GenBank/DDBJ whole genome shotgun (WGS) entry which is preliminary data.</text>
</comment>
<proteinExistence type="predicted"/>
<sequence length="52" mass="5875">MTVKVVTDSTADLPPQIAEELGITVVPVYLRFGEKVYRDGVDISQDEFYQKL</sequence>
<organism evidence="1">
    <name type="scientific">marine sediment metagenome</name>
    <dbReference type="NCBI Taxonomy" id="412755"/>
    <lineage>
        <taxon>unclassified sequences</taxon>
        <taxon>metagenomes</taxon>
        <taxon>ecological metagenomes</taxon>
    </lineage>
</organism>
<dbReference type="PROSITE" id="PS51482">
    <property type="entry name" value="DEGV"/>
    <property type="match status" value="1"/>
</dbReference>
<accession>X1HH98</accession>
<dbReference type="EMBL" id="BARU01034892">
    <property type="protein sequence ID" value="GAH68837.1"/>
    <property type="molecule type" value="Genomic_DNA"/>
</dbReference>
<evidence type="ECO:0000313" key="1">
    <source>
        <dbReference type="EMBL" id="GAH68837.1"/>
    </source>
</evidence>
<dbReference type="Gene3D" id="3.40.50.10170">
    <property type="match status" value="1"/>
</dbReference>